<dbReference type="SUPFAM" id="SSF55083">
    <property type="entry name" value="6-hydroxymethyl-7,8-dihydropterin pyrophosphokinase, HPPK"/>
    <property type="match status" value="1"/>
</dbReference>
<evidence type="ECO:0000313" key="14">
    <source>
        <dbReference type="EMBL" id="MFD2571597.1"/>
    </source>
</evidence>
<evidence type="ECO:0000256" key="4">
    <source>
        <dbReference type="ARBA" id="ARBA00016218"/>
    </source>
</evidence>
<keyword evidence="5 14" id="KW-0808">Transferase</keyword>
<evidence type="ECO:0000256" key="7">
    <source>
        <dbReference type="ARBA" id="ARBA00022777"/>
    </source>
</evidence>
<gene>
    <name evidence="14" type="primary">folK</name>
    <name evidence="14" type="ORF">ACFSUS_13210</name>
</gene>
<evidence type="ECO:0000259" key="13">
    <source>
        <dbReference type="PROSITE" id="PS00794"/>
    </source>
</evidence>
<keyword evidence="7" id="KW-0418">Kinase</keyword>
<proteinExistence type="inferred from homology"/>
<sequence>MLYLLLGANLGNRALTLRKTVSLINERIGVVTQQSELYETAPWGVTDQPAFLNQVLVVETTLGPEAVLEQTKAIEQELGRVRLERWGARKIDIDLLYYDQLILQTDTLTIPHPYLHQRRFTLVPLAEVAPNFVHPILQKTNAELLAECDDLNEVVPFSPY</sequence>
<evidence type="ECO:0000256" key="11">
    <source>
        <dbReference type="ARBA" id="ARBA00029766"/>
    </source>
</evidence>
<evidence type="ECO:0000256" key="12">
    <source>
        <dbReference type="ARBA" id="ARBA00033413"/>
    </source>
</evidence>
<dbReference type="InterPro" id="IPR000550">
    <property type="entry name" value="Hppk"/>
</dbReference>
<accession>A0ABW5M7E9</accession>
<comment type="pathway">
    <text evidence="1">Cofactor biosynthesis; tetrahydrofolate biosynthesis; 2-amino-4-hydroxy-6-hydroxymethyl-7,8-dihydropteridine diphosphate from 7,8-dihydroneopterin triphosphate: step 4/4.</text>
</comment>
<comment type="similarity">
    <text evidence="2">Belongs to the HPPK family.</text>
</comment>
<evidence type="ECO:0000256" key="8">
    <source>
        <dbReference type="ARBA" id="ARBA00022840"/>
    </source>
</evidence>
<dbReference type="PANTHER" id="PTHR43071">
    <property type="entry name" value="2-AMINO-4-HYDROXY-6-HYDROXYMETHYLDIHYDROPTERIDINE PYROPHOSPHOKINASE"/>
    <property type="match status" value="1"/>
</dbReference>
<comment type="function">
    <text evidence="10">Catalyzes the transfer of pyrophosphate from adenosine triphosphate (ATP) to 6-hydroxymethyl-7,8-dihydropterin, an enzymatic step in folate biosynthesis pathway.</text>
</comment>
<dbReference type="Proteomes" id="UP001597469">
    <property type="component" value="Unassembled WGS sequence"/>
</dbReference>
<dbReference type="EC" id="2.7.6.3" evidence="3"/>
<comment type="caution">
    <text evidence="14">The sequence shown here is derived from an EMBL/GenBank/DDBJ whole genome shotgun (WGS) entry which is preliminary data.</text>
</comment>
<evidence type="ECO:0000256" key="10">
    <source>
        <dbReference type="ARBA" id="ARBA00029409"/>
    </source>
</evidence>
<evidence type="ECO:0000256" key="2">
    <source>
        <dbReference type="ARBA" id="ARBA00005810"/>
    </source>
</evidence>
<dbReference type="InterPro" id="IPR035907">
    <property type="entry name" value="Hppk_sf"/>
</dbReference>
<keyword evidence="8" id="KW-0067">ATP-binding</keyword>
<dbReference type="Pfam" id="PF01288">
    <property type="entry name" value="HPPK"/>
    <property type="match status" value="1"/>
</dbReference>
<evidence type="ECO:0000256" key="1">
    <source>
        <dbReference type="ARBA" id="ARBA00005051"/>
    </source>
</evidence>
<keyword evidence="15" id="KW-1185">Reference proteome</keyword>
<keyword evidence="6" id="KW-0547">Nucleotide-binding</keyword>
<evidence type="ECO:0000313" key="15">
    <source>
        <dbReference type="Proteomes" id="UP001597469"/>
    </source>
</evidence>
<dbReference type="Gene3D" id="3.30.70.560">
    <property type="entry name" value="7,8-Dihydro-6-hydroxymethylpterin-pyrophosphokinase HPPK"/>
    <property type="match status" value="1"/>
</dbReference>
<evidence type="ECO:0000256" key="9">
    <source>
        <dbReference type="ARBA" id="ARBA00022909"/>
    </source>
</evidence>
<dbReference type="RefSeq" id="WP_381523289.1">
    <property type="nucleotide sequence ID" value="NZ_JBHULN010000007.1"/>
</dbReference>
<dbReference type="PANTHER" id="PTHR43071:SF1">
    <property type="entry name" value="2-AMINO-4-HYDROXY-6-HYDROXYMETHYLDIHYDROPTERIDINE PYROPHOSPHOKINASE"/>
    <property type="match status" value="1"/>
</dbReference>
<evidence type="ECO:0000256" key="5">
    <source>
        <dbReference type="ARBA" id="ARBA00022679"/>
    </source>
</evidence>
<organism evidence="14 15">
    <name type="scientific">Spirosoma soli</name>
    <dbReference type="NCBI Taxonomy" id="1770529"/>
    <lineage>
        <taxon>Bacteria</taxon>
        <taxon>Pseudomonadati</taxon>
        <taxon>Bacteroidota</taxon>
        <taxon>Cytophagia</taxon>
        <taxon>Cytophagales</taxon>
        <taxon>Cytophagaceae</taxon>
        <taxon>Spirosoma</taxon>
    </lineage>
</organism>
<evidence type="ECO:0000256" key="3">
    <source>
        <dbReference type="ARBA" id="ARBA00013253"/>
    </source>
</evidence>
<name>A0ABW5M7E9_9BACT</name>
<dbReference type="GO" id="GO:0003848">
    <property type="term" value="F:2-amino-4-hydroxy-6-hydroxymethyldihydropteridine diphosphokinase activity"/>
    <property type="evidence" value="ECO:0007669"/>
    <property type="project" value="UniProtKB-EC"/>
</dbReference>
<protein>
    <recommendedName>
        <fullName evidence="4">2-amino-4-hydroxy-6-hydroxymethyldihydropteridine pyrophosphokinase</fullName>
        <ecNumber evidence="3">2.7.6.3</ecNumber>
    </recommendedName>
    <alternativeName>
        <fullName evidence="11">6-hydroxymethyl-7,8-dihydropterin pyrophosphokinase</fullName>
    </alternativeName>
    <alternativeName>
        <fullName evidence="12">7,8-dihydro-6-hydroxymethylpterin-pyrophosphokinase</fullName>
    </alternativeName>
</protein>
<keyword evidence="9" id="KW-0289">Folate biosynthesis</keyword>
<feature type="domain" description="7,8-dihydro-6-hydroxymethylpterin-pyrophosphokinase" evidence="13">
    <location>
        <begin position="85"/>
        <end position="96"/>
    </location>
</feature>
<dbReference type="PROSITE" id="PS00794">
    <property type="entry name" value="HPPK"/>
    <property type="match status" value="1"/>
</dbReference>
<dbReference type="CDD" id="cd00483">
    <property type="entry name" value="HPPK"/>
    <property type="match status" value="1"/>
</dbReference>
<dbReference type="NCBIfam" id="TIGR01498">
    <property type="entry name" value="folK"/>
    <property type="match status" value="1"/>
</dbReference>
<reference evidence="15" key="1">
    <citation type="journal article" date="2019" name="Int. J. Syst. Evol. Microbiol.">
        <title>The Global Catalogue of Microorganisms (GCM) 10K type strain sequencing project: providing services to taxonomists for standard genome sequencing and annotation.</title>
        <authorList>
            <consortium name="The Broad Institute Genomics Platform"/>
            <consortium name="The Broad Institute Genome Sequencing Center for Infectious Disease"/>
            <person name="Wu L."/>
            <person name="Ma J."/>
        </authorList>
    </citation>
    <scope>NUCLEOTIDE SEQUENCE [LARGE SCALE GENOMIC DNA]</scope>
    <source>
        <strain evidence="15">KCTC 42805</strain>
    </source>
</reference>
<evidence type="ECO:0000256" key="6">
    <source>
        <dbReference type="ARBA" id="ARBA00022741"/>
    </source>
</evidence>
<dbReference type="EMBL" id="JBHULN010000007">
    <property type="protein sequence ID" value="MFD2571597.1"/>
    <property type="molecule type" value="Genomic_DNA"/>
</dbReference>